<evidence type="ECO:0000313" key="1">
    <source>
        <dbReference type="EMBL" id="KAK7500546.1"/>
    </source>
</evidence>
<dbReference type="AlphaFoldDB" id="A0ABD0LLW4"/>
<reference evidence="1 2" key="1">
    <citation type="journal article" date="2023" name="Sci. Data">
        <title>Genome assembly of the Korean intertidal mud-creeper Batillaria attramentaria.</title>
        <authorList>
            <person name="Patra A.K."/>
            <person name="Ho P.T."/>
            <person name="Jun S."/>
            <person name="Lee S.J."/>
            <person name="Kim Y."/>
            <person name="Won Y.J."/>
        </authorList>
    </citation>
    <scope>NUCLEOTIDE SEQUENCE [LARGE SCALE GENOMIC DNA]</scope>
    <source>
        <strain evidence="1">Wonlab-2016</strain>
    </source>
</reference>
<dbReference type="Proteomes" id="UP001519460">
    <property type="component" value="Unassembled WGS sequence"/>
</dbReference>
<name>A0ABD0LLW4_9CAEN</name>
<dbReference type="EMBL" id="JACVVK020000036">
    <property type="protein sequence ID" value="KAK7500546.1"/>
    <property type="molecule type" value="Genomic_DNA"/>
</dbReference>
<keyword evidence="2" id="KW-1185">Reference proteome</keyword>
<sequence length="129" mass="14082">MAPMDVLPALVTETEGHHFKCLRTVCGVVTTSKRLDSDVTRRSSPPDFSPALVIRFQFQLAVIPVGGRRRPRCNDVLAWGYNVAEMCSLCIGYLLPPKEGSGELTPAWTTPHGGLRADYSAPIALARQC</sequence>
<comment type="caution">
    <text evidence="1">The sequence shown here is derived from an EMBL/GenBank/DDBJ whole genome shotgun (WGS) entry which is preliminary data.</text>
</comment>
<gene>
    <name evidence="1" type="ORF">BaRGS_00008121</name>
</gene>
<organism evidence="1 2">
    <name type="scientific">Batillaria attramentaria</name>
    <dbReference type="NCBI Taxonomy" id="370345"/>
    <lineage>
        <taxon>Eukaryota</taxon>
        <taxon>Metazoa</taxon>
        <taxon>Spiralia</taxon>
        <taxon>Lophotrochozoa</taxon>
        <taxon>Mollusca</taxon>
        <taxon>Gastropoda</taxon>
        <taxon>Caenogastropoda</taxon>
        <taxon>Sorbeoconcha</taxon>
        <taxon>Cerithioidea</taxon>
        <taxon>Batillariidae</taxon>
        <taxon>Batillaria</taxon>
    </lineage>
</organism>
<accession>A0ABD0LLW4</accession>
<protein>
    <submittedName>
        <fullName evidence="1">Uncharacterized protein</fullName>
    </submittedName>
</protein>
<proteinExistence type="predicted"/>
<evidence type="ECO:0000313" key="2">
    <source>
        <dbReference type="Proteomes" id="UP001519460"/>
    </source>
</evidence>